<protein>
    <submittedName>
        <fullName evidence="4">4-hydroxythreonine-4-phosphate dehydrogenase</fullName>
    </submittedName>
</protein>
<evidence type="ECO:0000313" key="4">
    <source>
        <dbReference type="EMBL" id="ALE01860.1"/>
    </source>
</evidence>
<name>A0A0M5KTS6_9GAMM</name>
<dbReference type="GO" id="GO:0046872">
    <property type="term" value="F:metal ion binding"/>
    <property type="evidence" value="ECO:0007669"/>
    <property type="project" value="UniProtKB-KW"/>
</dbReference>
<dbReference type="RefSeq" id="WP_053820062.1">
    <property type="nucleotide sequence ID" value="NZ_CP006911.1"/>
</dbReference>
<reference evidence="4 5" key="1">
    <citation type="journal article" date="2015" name="Genome Announc.">
        <title>Genome Sequence of 'Candidatus Thioglobus singularis' Strain PS1, a Mixotroph from the SUP05 Clade of Marine Gammaproteobacteria.</title>
        <authorList>
            <person name="Marshall K.T."/>
            <person name="Morris R.M."/>
        </authorList>
    </citation>
    <scope>NUCLEOTIDE SEQUENCE [LARGE SCALE GENOMIC DNA]</scope>
    <source>
        <strain evidence="4 5">PS1</strain>
    </source>
</reference>
<dbReference type="AlphaFoldDB" id="A0A0M5KTS6"/>
<organism evidence="4 5">
    <name type="scientific">Candidatus Pseudothioglobus singularis PS1</name>
    <dbReference type="NCBI Taxonomy" id="1125411"/>
    <lineage>
        <taxon>Bacteria</taxon>
        <taxon>Pseudomonadati</taxon>
        <taxon>Pseudomonadota</taxon>
        <taxon>Gammaproteobacteria</taxon>
        <taxon>Candidatus Pseudothioglobaceae</taxon>
        <taxon>Candidatus Pseudothioglobus</taxon>
    </lineage>
</organism>
<proteinExistence type="predicted"/>
<dbReference type="InterPro" id="IPR005255">
    <property type="entry name" value="PdxA_fam"/>
</dbReference>
<dbReference type="STRING" id="1125411.W908_04255"/>
<keyword evidence="5" id="KW-1185">Reference proteome</keyword>
<dbReference type="SUPFAM" id="SSF53659">
    <property type="entry name" value="Isocitrate/Isopropylmalate dehydrogenase-like"/>
    <property type="match status" value="1"/>
</dbReference>
<dbReference type="OrthoDB" id="9801783at2"/>
<dbReference type="Pfam" id="PF04166">
    <property type="entry name" value="PdxA"/>
    <property type="match status" value="1"/>
</dbReference>
<evidence type="ECO:0000256" key="2">
    <source>
        <dbReference type="ARBA" id="ARBA00023002"/>
    </source>
</evidence>
<dbReference type="Proteomes" id="UP000068905">
    <property type="component" value="Chromosome"/>
</dbReference>
<dbReference type="PATRIC" id="fig|1125411.7.peg.833"/>
<dbReference type="PANTHER" id="PTHR30004:SF5">
    <property type="entry name" value="4-HYDROXYTHREONINE-4-PHOSPHATE DEHYDROGENASE"/>
    <property type="match status" value="1"/>
</dbReference>
<dbReference type="NCBIfam" id="TIGR00557">
    <property type="entry name" value="pdxA"/>
    <property type="match status" value="1"/>
</dbReference>
<evidence type="ECO:0000313" key="5">
    <source>
        <dbReference type="Proteomes" id="UP000068905"/>
    </source>
</evidence>
<dbReference type="GO" id="GO:0042823">
    <property type="term" value="P:pyridoxal phosphate biosynthetic process"/>
    <property type="evidence" value="ECO:0007669"/>
    <property type="project" value="TreeGrafter"/>
</dbReference>
<gene>
    <name evidence="4" type="ORF">W908_04255</name>
</gene>
<keyword evidence="2" id="KW-0560">Oxidoreductase</keyword>
<evidence type="ECO:0000256" key="3">
    <source>
        <dbReference type="ARBA" id="ARBA00023027"/>
    </source>
</evidence>
<dbReference type="KEGG" id="tsn:W908_04255"/>
<keyword evidence="1" id="KW-0479">Metal-binding</keyword>
<dbReference type="EMBL" id="CP006911">
    <property type="protein sequence ID" value="ALE01860.1"/>
    <property type="molecule type" value="Genomic_DNA"/>
</dbReference>
<keyword evidence="3" id="KW-0520">NAD</keyword>
<accession>A0A0M5KTS6</accession>
<dbReference type="PANTHER" id="PTHR30004">
    <property type="entry name" value="4-HYDROXYTHREONINE-4-PHOSPHATE DEHYDROGENASE"/>
    <property type="match status" value="1"/>
</dbReference>
<evidence type="ECO:0000256" key="1">
    <source>
        <dbReference type="ARBA" id="ARBA00022723"/>
    </source>
</evidence>
<dbReference type="GO" id="GO:0050570">
    <property type="term" value="F:4-hydroxythreonine-4-phosphate dehydrogenase activity"/>
    <property type="evidence" value="ECO:0007669"/>
    <property type="project" value="TreeGrafter"/>
</dbReference>
<dbReference type="Gene3D" id="3.40.718.10">
    <property type="entry name" value="Isopropylmalate Dehydrogenase"/>
    <property type="match status" value="1"/>
</dbReference>
<sequence>MTIALTSGEPSGIGPDIAIIYAQKERTENLRVYADPDALIERAKLLKLPLILKESSTNKAGELSIFPIKSKEKTVPGQLNPNNAEYVLSIIKQATHDCLNKTCNGILTGPINKAVINQAGIKFSGHTEYLAELSNCPKTVMLLATTKLKVALATTHLALKDVPKNITKESLTEVISIINNDFKYLGVNNPSILVCGLNPHAGENGYLGDEEIKTITPVIQTLSKNGFRLSGPVPADTAFTVDSLKDIDVVLAMYHDQGLPVLKASGFKNAANITLGLPFIRTSVDHGTALDLAGSGNISLGSFNCALSFFQKLTSNAS</sequence>
<dbReference type="GO" id="GO:0008615">
    <property type="term" value="P:pyridoxine biosynthetic process"/>
    <property type="evidence" value="ECO:0007669"/>
    <property type="project" value="TreeGrafter"/>
</dbReference>
<dbReference type="GO" id="GO:0051287">
    <property type="term" value="F:NAD binding"/>
    <property type="evidence" value="ECO:0007669"/>
    <property type="project" value="InterPro"/>
</dbReference>